<proteinExistence type="predicted"/>
<protein>
    <submittedName>
        <fullName evidence="1">Uncharacterized protein</fullName>
    </submittedName>
</protein>
<keyword evidence="2" id="KW-1185">Reference proteome</keyword>
<evidence type="ECO:0000313" key="1">
    <source>
        <dbReference type="EMBL" id="MFC1407863.1"/>
    </source>
</evidence>
<comment type="caution">
    <text evidence="1">The sequence shown here is derived from an EMBL/GenBank/DDBJ whole genome shotgun (WGS) entry which is preliminary data.</text>
</comment>
<reference evidence="1 2" key="1">
    <citation type="submission" date="2024-09" db="EMBL/GenBank/DDBJ databases">
        <authorList>
            <person name="Lee S.D."/>
        </authorList>
    </citation>
    <scope>NUCLEOTIDE SEQUENCE [LARGE SCALE GENOMIC DNA]</scope>
    <source>
        <strain evidence="1 2">N1-1</strain>
    </source>
</reference>
<sequence length="81" mass="8223">MPWTVLAAVSFSTAGLLVLAGCALLVHRQVLALSRQLDAGARRIAGAARGLEQAGSPVARRAGELAPGRILPFTEDGSGSA</sequence>
<dbReference type="EMBL" id="JBHEZX010000001">
    <property type="protein sequence ID" value="MFC1407863.1"/>
    <property type="molecule type" value="Genomic_DNA"/>
</dbReference>
<name>A0ABV6V2F0_9ACTN</name>
<gene>
    <name evidence="1" type="ORF">ACEZDG_01055</name>
</gene>
<dbReference type="Proteomes" id="UP001592582">
    <property type="component" value="Unassembled WGS sequence"/>
</dbReference>
<evidence type="ECO:0000313" key="2">
    <source>
        <dbReference type="Proteomes" id="UP001592582"/>
    </source>
</evidence>
<organism evidence="1 2">
    <name type="scientific">Streptacidiphilus alkalitolerans</name>
    <dbReference type="NCBI Taxonomy" id="3342712"/>
    <lineage>
        <taxon>Bacteria</taxon>
        <taxon>Bacillati</taxon>
        <taxon>Actinomycetota</taxon>
        <taxon>Actinomycetes</taxon>
        <taxon>Kitasatosporales</taxon>
        <taxon>Streptomycetaceae</taxon>
        <taxon>Streptacidiphilus</taxon>
    </lineage>
</organism>
<accession>A0ABV6V2F0</accession>